<proteinExistence type="predicted"/>
<name>A0A0C3FYL2_PILCF</name>
<feature type="transmembrane region" description="Helical" evidence="2">
    <location>
        <begin position="212"/>
        <end position="233"/>
    </location>
</feature>
<dbReference type="Proteomes" id="UP000054166">
    <property type="component" value="Unassembled WGS sequence"/>
</dbReference>
<protein>
    <recommendedName>
        <fullName evidence="3">DUF6534 domain-containing protein</fullName>
    </recommendedName>
</protein>
<keyword evidence="5" id="KW-1185">Reference proteome</keyword>
<organism evidence="4 5">
    <name type="scientific">Piloderma croceum (strain F 1598)</name>
    <dbReference type="NCBI Taxonomy" id="765440"/>
    <lineage>
        <taxon>Eukaryota</taxon>
        <taxon>Fungi</taxon>
        <taxon>Dikarya</taxon>
        <taxon>Basidiomycota</taxon>
        <taxon>Agaricomycotina</taxon>
        <taxon>Agaricomycetes</taxon>
        <taxon>Agaricomycetidae</taxon>
        <taxon>Atheliales</taxon>
        <taxon>Atheliaceae</taxon>
        <taxon>Piloderma</taxon>
    </lineage>
</organism>
<gene>
    <name evidence="4" type="ORF">PILCRDRAFT_218837</name>
</gene>
<evidence type="ECO:0000313" key="4">
    <source>
        <dbReference type="EMBL" id="KIM89270.1"/>
    </source>
</evidence>
<accession>A0A0C3FYL2</accession>
<feature type="transmembrane region" description="Helical" evidence="2">
    <location>
        <begin position="129"/>
        <end position="151"/>
    </location>
</feature>
<feature type="transmembrane region" description="Helical" evidence="2">
    <location>
        <begin position="101"/>
        <end position="117"/>
    </location>
</feature>
<feature type="region of interest" description="Disordered" evidence="1">
    <location>
        <begin position="322"/>
        <end position="357"/>
    </location>
</feature>
<evidence type="ECO:0000256" key="1">
    <source>
        <dbReference type="SAM" id="MobiDB-lite"/>
    </source>
</evidence>
<dbReference type="HOGENOM" id="CLU_046025_5_0_1"/>
<dbReference type="OrthoDB" id="3046149at2759"/>
<feature type="transmembrane region" description="Helical" evidence="2">
    <location>
        <begin position="20"/>
        <end position="44"/>
    </location>
</feature>
<keyword evidence="2" id="KW-0472">Membrane</keyword>
<feature type="transmembrane region" description="Helical" evidence="2">
    <location>
        <begin position="171"/>
        <end position="191"/>
    </location>
</feature>
<feature type="domain" description="DUF6534" evidence="3">
    <location>
        <begin position="177"/>
        <end position="263"/>
    </location>
</feature>
<feature type="transmembrane region" description="Helical" evidence="2">
    <location>
        <begin position="56"/>
        <end position="81"/>
    </location>
</feature>
<dbReference type="STRING" id="765440.A0A0C3FYL2"/>
<reference evidence="5" key="2">
    <citation type="submission" date="2015-01" db="EMBL/GenBank/DDBJ databases">
        <title>Evolutionary Origins and Diversification of the Mycorrhizal Mutualists.</title>
        <authorList>
            <consortium name="DOE Joint Genome Institute"/>
            <consortium name="Mycorrhizal Genomics Consortium"/>
            <person name="Kohler A."/>
            <person name="Kuo A."/>
            <person name="Nagy L.G."/>
            <person name="Floudas D."/>
            <person name="Copeland A."/>
            <person name="Barry K.W."/>
            <person name="Cichocki N."/>
            <person name="Veneault-Fourrey C."/>
            <person name="LaButti K."/>
            <person name="Lindquist E.A."/>
            <person name="Lipzen A."/>
            <person name="Lundell T."/>
            <person name="Morin E."/>
            <person name="Murat C."/>
            <person name="Riley R."/>
            <person name="Ohm R."/>
            <person name="Sun H."/>
            <person name="Tunlid A."/>
            <person name="Henrissat B."/>
            <person name="Grigoriev I.V."/>
            <person name="Hibbett D.S."/>
            <person name="Martin F."/>
        </authorList>
    </citation>
    <scope>NUCLEOTIDE SEQUENCE [LARGE SCALE GENOMIC DNA]</scope>
    <source>
        <strain evidence="5">F 1598</strain>
    </source>
</reference>
<dbReference type="InterPro" id="IPR045339">
    <property type="entry name" value="DUF6534"/>
</dbReference>
<evidence type="ECO:0000259" key="3">
    <source>
        <dbReference type="Pfam" id="PF20152"/>
    </source>
</evidence>
<evidence type="ECO:0000313" key="5">
    <source>
        <dbReference type="Proteomes" id="UP000054166"/>
    </source>
</evidence>
<evidence type="ECO:0000256" key="2">
    <source>
        <dbReference type="SAM" id="Phobius"/>
    </source>
</evidence>
<feature type="transmembrane region" description="Helical" evidence="2">
    <location>
        <begin position="239"/>
        <end position="259"/>
    </location>
</feature>
<dbReference type="EMBL" id="KN832975">
    <property type="protein sequence ID" value="KIM89270.1"/>
    <property type="molecule type" value="Genomic_DNA"/>
</dbReference>
<reference evidence="4 5" key="1">
    <citation type="submission" date="2014-04" db="EMBL/GenBank/DDBJ databases">
        <authorList>
            <consortium name="DOE Joint Genome Institute"/>
            <person name="Kuo A."/>
            <person name="Tarkka M."/>
            <person name="Buscot F."/>
            <person name="Kohler A."/>
            <person name="Nagy L.G."/>
            <person name="Floudas D."/>
            <person name="Copeland A."/>
            <person name="Barry K.W."/>
            <person name="Cichocki N."/>
            <person name="Veneault-Fourrey C."/>
            <person name="LaButti K."/>
            <person name="Lindquist E.A."/>
            <person name="Lipzen A."/>
            <person name="Lundell T."/>
            <person name="Morin E."/>
            <person name="Murat C."/>
            <person name="Sun H."/>
            <person name="Tunlid A."/>
            <person name="Henrissat B."/>
            <person name="Grigoriev I.V."/>
            <person name="Hibbett D.S."/>
            <person name="Martin F."/>
            <person name="Nordberg H.P."/>
            <person name="Cantor M.N."/>
            <person name="Hua S.X."/>
        </authorList>
    </citation>
    <scope>NUCLEOTIDE SEQUENCE [LARGE SCALE GENOMIC DNA]</scope>
    <source>
        <strain evidence="4 5">F 1598</strain>
    </source>
</reference>
<dbReference type="Pfam" id="PF20152">
    <property type="entry name" value="DUF6534"/>
    <property type="match status" value="1"/>
</dbReference>
<dbReference type="InParanoid" id="A0A0C3FYL2"/>
<keyword evidence="2" id="KW-0812">Transmembrane</keyword>
<sequence length="357" mass="39297">MSSPLPTAAPSLQELESTLGVLFIGFLVCIILYGFTFFQTYLYFSRFPKDNLWIKLTTGILCALDTTTSALISQAVYYYLIDQFLSPVGLLDATSTFCAENGLAILATFIVQVFYAARIYQIGPPSRPLFAIISLTAVMGCGWGIVMTVQIFQRKRLADLGTPWMEVVAGISQGFVTLADIMIVGALALGLRRTRNPRMRAPEGWFDKFVTYFINRLVCVTIVQVAYVCVFLAMPSKQIWIPFHLVVSKLYVNTLLAMLNSRDALQGRGLNEEETTVLSSHKTSNCLTSSSGVTNSAPVRFNVTDTKLQSLNIEVSQTVDMERHDSGKAAYGDDPDGRSLGDDQDAQKAVGLMPETV</sequence>
<dbReference type="PANTHER" id="PTHR40465:SF1">
    <property type="entry name" value="DUF6534 DOMAIN-CONTAINING PROTEIN"/>
    <property type="match status" value="1"/>
</dbReference>
<keyword evidence="2" id="KW-1133">Transmembrane helix</keyword>
<dbReference type="AlphaFoldDB" id="A0A0C3FYL2"/>
<dbReference type="PANTHER" id="PTHR40465">
    <property type="entry name" value="CHROMOSOME 1, WHOLE GENOME SHOTGUN SEQUENCE"/>
    <property type="match status" value="1"/>
</dbReference>